<accession>A0A645FEF8</accession>
<dbReference type="EMBL" id="VSSQ01057982">
    <property type="protein sequence ID" value="MPN11729.1"/>
    <property type="molecule type" value="Genomic_DNA"/>
</dbReference>
<protein>
    <submittedName>
        <fullName evidence="1">Uncharacterized protein</fullName>
    </submittedName>
</protein>
<gene>
    <name evidence="1" type="ORF">SDC9_159037</name>
</gene>
<evidence type="ECO:0000313" key="1">
    <source>
        <dbReference type="EMBL" id="MPN11729.1"/>
    </source>
</evidence>
<name>A0A645FEF8_9ZZZZ</name>
<comment type="caution">
    <text evidence="1">The sequence shown here is derived from an EMBL/GenBank/DDBJ whole genome shotgun (WGS) entry which is preliminary data.</text>
</comment>
<proteinExistence type="predicted"/>
<reference evidence="1" key="1">
    <citation type="submission" date="2019-08" db="EMBL/GenBank/DDBJ databases">
        <authorList>
            <person name="Kucharzyk K."/>
            <person name="Murdoch R.W."/>
            <person name="Higgins S."/>
            <person name="Loffler F."/>
        </authorList>
    </citation>
    <scope>NUCLEOTIDE SEQUENCE</scope>
</reference>
<dbReference type="AlphaFoldDB" id="A0A645FEF8"/>
<organism evidence="1">
    <name type="scientific">bioreactor metagenome</name>
    <dbReference type="NCBI Taxonomy" id="1076179"/>
    <lineage>
        <taxon>unclassified sequences</taxon>
        <taxon>metagenomes</taxon>
        <taxon>ecological metagenomes</taxon>
    </lineage>
</organism>
<sequence>MEDRIRKHRVELPVVRKFQCVDFGEHQFRVAVTRLDDHLRRVVDAEHGCPLFRQLGGQCTVAAAEIENPLPGRHVHMHHQRFPVFCDDVGFAGFGSNGIPFHSSASVIFLRCG</sequence>